<accession>A0AA38IR68</accession>
<dbReference type="Pfam" id="PF12596">
    <property type="entry name" value="Tnp_P_element_C"/>
    <property type="match status" value="1"/>
</dbReference>
<gene>
    <name evidence="3" type="ORF">Zmor_006129</name>
</gene>
<dbReference type="Proteomes" id="UP001168821">
    <property type="component" value="Unassembled WGS sequence"/>
</dbReference>
<protein>
    <recommendedName>
        <fullName evidence="2">Transposable element P transposase-like C-terminal domain-containing protein</fullName>
    </recommendedName>
</protein>
<feature type="domain" description="Transposable element P transposase-like C-terminal" evidence="2">
    <location>
        <begin position="19"/>
        <end position="85"/>
    </location>
</feature>
<reference evidence="3" key="1">
    <citation type="journal article" date="2023" name="G3 (Bethesda)">
        <title>Whole genome assemblies of Zophobas morio and Tenebrio molitor.</title>
        <authorList>
            <person name="Kaur S."/>
            <person name="Stinson S.A."/>
            <person name="diCenzo G.C."/>
        </authorList>
    </citation>
    <scope>NUCLEOTIDE SEQUENCE</scope>
    <source>
        <strain evidence="3">QUZm001</strain>
    </source>
</reference>
<sequence>MEPINKNKINILIKCKVEELQNESTQNSSRSFSSNASSSSELNTTGAPRSGPEVTDDALEYIAGYLAKKFKNTDPTLGDFTYKKKQQNYLLPSGISYHMVVLQENGIPRLKSGTIILTNTIVLH</sequence>
<name>A0AA38IR68_9CUCU</name>
<comment type="caution">
    <text evidence="3">The sequence shown here is derived from an EMBL/GenBank/DDBJ whole genome shotgun (WGS) entry which is preliminary data.</text>
</comment>
<proteinExistence type="predicted"/>
<feature type="region of interest" description="Disordered" evidence="1">
    <location>
        <begin position="21"/>
        <end position="54"/>
    </location>
</feature>
<organism evidence="3 4">
    <name type="scientific">Zophobas morio</name>
    <dbReference type="NCBI Taxonomy" id="2755281"/>
    <lineage>
        <taxon>Eukaryota</taxon>
        <taxon>Metazoa</taxon>
        <taxon>Ecdysozoa</taxon>
        <taxon>Arthropoda</taxon>
        <taxon>Hexapoda</taxon>
        <taxon>Insecta</taxon>
        <taxon>Pterygota</taxon>
        <taxon>Neoptera</taxon>
        <taxon>Endopterygota</taxon>
        <taxon>Coleoptera</taxon>
        <taxon>Polyphaga</taxon>
        <taxon>Cucujiformia</taxon>
        <taxon>Tenebrionidae</taxon>
        <taxon>Zophobas</taxon>
    </lineage>
</organism>
<dbReference type="AlphaFoldDB" id="A0AA38IR68"/>
<dbReference type="InterPro" id="IPR022242">
    <property type="entry name" value="TNP-like_C"/>
</dbReference>
<evidence type="ECO:0000259" key="2">
    <source>
        <dbReference type="Pfam" id="PF12596"/>
    </source>
</evidence>
<evidence type="ECO:0000256" key="1">
    <source>
        <dbReference type="SAM" id="MobiDB-lite"/>
    </source>
</evidence>
<evidence type="ECO:0000313" key="3">
    <source>
        <dbReference type="EMBL" id="KAJ3661742.1"/>
    </source>
</evidence>
<evidence type="ECO:0000313" key="4">
    <source>
        <dbReference type="Proteomes" id="UP001168821"/>
    </source>
</evidence>
<dbReference type="EMBL" id="JALNTZ010000002">
    <property type="protein sequence ID" value="KAJ3661742.1"/>
    <property type="molecule type" value="Genomic_DNA"/>
</dbReference>
<keyword evidence="4" id="KW-1185">Reference proteome</keyword>
<feature type="compositionally biased region" description="Low complexity" evidence="1">
    <location>
        <begin position="22"/>
        <end position="40"/>
    </location>
</feature>